<dbReference type="AlphaFoldDB" id="A0A0F8ZKH6"/>
<dbReference type="EMBL" id="LAZR01062971">
    <property type="protein sequence ID" value="KKK60436.1"/>
    <property type="molecule type" value="Genomic_DNA"/>
</dbReference>
<dbReference type="InterPro" id="IPR024775">
    <property type="entry name" value="DinB-like"/>
</dbReference>
<comment type="caution">
    <text evidence="2">The sequence shown here is derived from an EMBL/GenBank/DDBJ whole genome shotgun (WGS) entry which is preliminary data.</text>
</comment>
<organism evidence="2">
    <name type="scientific">marine sediment metagenome</name>
    <dbReference type="NCBI Taxonomy" id="412755"/>
    <lineage>
        <taxon>unclassified sequences</taxon>
        <taxon>metagenomes</taxon>
        <taxon>ecological metagenomes</taxon>
    </lineage>
</organism>
<dbReference type="SUPFAM" id="SSF109854">
    <property type="entry name" value="DinB/YfiT-like putative metalloenzymes"/>
    <property type="match status" value="1"/>
</dbReference>
<gene>
    <name evidence="2" type="ORF">LCGC14_3024370</name>
</gene>
<evidence type="ECO:0000259" key="1">
    <source>
        <dbReference type="Pfam" id="PF12867"/>
    </source>
</evidence>
<feature type="domain" description="DinB-like" evidence="1">
    <location>
        <begin position="9"/>
        <end position="70"/>
    </location>
</feature>
<dbReference type="Gene3D" id="1.20.120.450">
    <property type="entry name" value="dinb family like domain"/>
    <property type="match status" value="1"/>
</dbReference>
<reference evidence="2" key="1">
    <citation type="journal article" date="2015" name="Nature">
        <title>Complex archaea that bridge the gap between prokaryotes and eukaryotes.</title>
        <authorList>
            <person name="Spang A."/>
            <person name="Saw J.H."/>
            <person name="Jorgensen S.L."/>
            <person name="Zaremba-Niedzwiedzka K."/>
            <person name="Martijn J."/>
            <person name="Lind A.E."/>
            <person name="van Eijk R."/>
            <person name="Schleper C."/>
            <person name="Guy L."/>
            <person name="Ettema T.J."/>
        </authorList>
    </citation>
    <scope>NUCLEOTIDE SEQUENCE</scope>
</reference>
<dbReference type="Pfam" id="PF12867">
    <property type="entry name" value="DinB_2"/>
    <property type="match status" value="1"/>
</dbReference>
<proteinExistence type="predicted"/>
<dbReference type="InterPro" id="IPR034660">
    <property type="entry name" value="DinB/YfiT-like"/>
</dbReference>
<evidence type="ECO:0000313" key="2">
    <source>
        <dbReference type="EMBL" id="KKK60436.1"/>
    </source>
</evidence>
<name>A0A0F8ZKH6_9ZZZZ</name>
<sequence length="82" mass="9363">MGIVSGADRPIEELRQALADLWAETARLAASLPEGGNLERTWDHPAFGPLNFREWMAFQRIHAMDHVQQIEKVKAHPDYPKE</sequence>
<accession>A0A0F8ZKH6</accession>
<protein>
    <recommendedName>
        <fullName evidence="1">DinB-like domain-containing protein</fullName>
    </recommendedName>
</protein>